<proteinExistence type="predicted"/>
<accession>M0CC78</accession>
<organism evidence="4 5">
    <name type="scientific">Halosimplex carlsbadense 2-9-1</name>
    <dbReference type="NCBI Taxonomy" id="797114"/>
    <lineage>
        <taxon>Archaea</taxon>
        <taxon>Methanobacteriati</taxon>
        <taxon>Methanobacteriota</taxon>
        <taxon>Stenosarchaea group</taxon>
        <taxon>Halobacteria</taxon>
        <taxon>Halobacteriales</taxon>
        <taxon>Haloarculaceae</taxon>
        <taxon>Halosimplex</taxon>
    </lineage>
</organism>
<dbReference type="SMART" id="SM00858">
    <property type="entry name" value="SAF"/>
    <property type="match status" value="1"/>
</dbReference>
<keyword evidence="1" id="KW-0456">Lyase</keyword>
<dbReference type="eggNOG" id="arCOG05318">
    <property type="taxonomic scope" value="Archaea"/>
</dbReference>
<evidence type="ECO:0000259" key="3">
    <source>
        <dbReference type="SMART" id="SM00858"/>
    </source>
</evidence>
<gene>
    <name evidence="4" type="ORF">C475_21679</name>
</gene>
<dbReference type="AlphaFoldDB" id="M0CC78"/>
<dbReference type="OrthoDB" id="241510at2157"/>
<dbReference type="Pfam" id="PF08666">
    <property type="entry name" value="SAF"/>
    <property type="match status" value="1"/>
</dbReference>
<feature type="domain" description="SAF" evidence="3">
    <location>
        <begin position="17"/>
        <end position="88"/>
    </location>
</feature>
<dbReference type="Gene3D" id="2.30.130.110">
    <property type="match status" value="1"/>
</dbReference>
<feature type="region of interest" description="Disordered" evidence="2">
    <location>
        <begin position="64"/>
        <end position="104"/>
    </location>
</feature>
<dbReference type="RefSeq" id="WP_006885999.1">
    <property type="nucleotide sequence ID" value="NZ_AOIU01000048.1"/>
</dbReference>
<dbReference type="CDD" id="cd11613">
    <property type="entry name" value="SAF_AH_GD"/>
    <property type="match status" value="1"/>
</dbReference>
<evidence type="ECO:0000313" key="5">
    <source>
        <dbReference type="Proteomes" id="UP000011626"/>
    </source>
</evidence>
<name>M0CC78_9EURY</name>
<dbReference type="InterPro" id="IPR013974">
    <property type="entry name" value="SAF"/>
</dbReference>
<evidence type="ECO:0000256" key="2">
    <source>
        <dbReference type="SAM" id="MobiDB-lite"/>
    </source>
</evidence>
<dbReference type="STRING" id="797114.C475_21679"/>
<reference evidence="4 5" key="1">
    <citation type="journal article" date="2014" name="PLoS Genet.">
        <title>Phylogenetically driven sequencing of extremely halophilic archaea reveals strategies for static and dynamic osmo-response.</title>
        <authorList>
            <person name="Becker E.A."/>
            <person name="Seitzer P.M."/>
            <person name="Tritt A."/>
            <person name="Larsen D."/>
            <person name="Krusor M."/>
            <person name="Yao A.I."/>
            <person name="Wu D."/>
            <person name="Madern D."/>
            <person name="Eisen J.A."/>
            <person name="Darling A.E."/>
            <person name="Facciotti M.T."/>
        </authorList>
    </citation>
    <scope>NUCLEOTIDE SEQUENCE [LARGE SCALE GENOMIC DNA]</scope>
    <source>
        <strain evidence="4 5">2-9-1</strain>
    </source>
</reference>
<keyword evidence="5" id="KW-1185">Reference proteome</keyword>
<feature type="compositionally biased region" description="Basic and acidic residues" evidence="2">
    <location>
        <begin position="80"/>
        <end position="95"/>
    </location>
</feature>
<evidence type="ECO:0000256" key="1">
    <source>
        <dbReference type="ARBA" id="ARBA00023239"/>
    </source>
</evidence>
<sequence length="104" mass="10991">MNGETVGDAAVYMAEGDNVVTALDDLDAGRQFWIGGEPVRLVEDIDAGHEFALVSIDAGETVRKDGEGVGTATAPIEPGEWVHSHNADRTRDRPSAEAAVDEEA</sequence>
<evidence type="ECO:0000313" key="4">
    <source>
        <dbReference type="EMBL" id="ELZ19952.1"/>
    </source>
</evidence>
<dbReference type="Proteomes" id="UP000011626">
    <property type="component" value="Unassembled WGS sequence"/>
</dbReference>
<protein>
    <submittedName>
        <fullName evidence="4">Dehydratase</fullName>
    </submittedName>
</protein>
<dbReference type="GO" id="GO:0016829">
    <property type="term" value="F:lyase activity"/>
    <property type="evidence" value="ECO:0007669"/>
    <property type="project" value="UniProtKB-KW"/>
</dbReference>
<dbReference type="EMBL" id="AOIU01000048">
    <property type="protein sequence ID" value="ELZ19952.1"/>
    <property type="molecule type" value="Genomic_DNA"/>
</dbReference>
<dbReference type="InterPro" id="IPR044144">
    <property type="entry name" value="SAF_UxaA/GarD"/>
</dbReference>
<comment type="caution">
    <text evidence="4">The sequence shown here is derived from an EMBL/GenBank/DDBJ whole genome shotgun (WGS) entry which is preliminary data.</text>
</comment>